<evidence type="ECO:0000259" key="17">
    <source>
        <dbReference type="PROSITE" id="PS50110"/>
    </source>
</evidence>
<feature type="transmembrane region" description="Helical" evidence="15">
    <location>
        <begin position="241"/>
        <end position="261"/>
    </location>
</feature>
<dbReference type="PROSITE" id="PS50110">
    <property type="entry name" value="RESPONSE_REGULATORY"/>
    <property type="match status" value="1"/>
</dbReference>
<dbReference type="Pfam" id="PF02518">
    <property type="entry name" value="HATPase_c"/>
    <property type="match status" value="1"/>
</dbReference>
<dbReference type="SUPFAM" id="SSF52172">
    <property type="entry name" value="CheY-like"/>
    <property type="match status" value="1"/>
</dbReference>
<dbReference type="Pfam" id="PF00989">
    <property type="entry name" value="PAS"/>
    <property type="match status" value="1"/>
</dbReference>
<organism evidence="20">
    <name type="scientific">Caldithrix abyssi</name>
    <dbReference type="NCBI Taxonomy" id="187145"/>
    <lineage>
        <taxon>Bacteria</taxon>
        <taxon>Pseudomonadati</taxon>
        <taxon>Calditrichota</taxon>
        <taxon>Calditrichia</taxon>
        <taxon>Calditrichales</taxon>
        <taxon>Calditrichaceae</taxon>
        <taxon>Caldithrix</taxon>
    </lineage>
</organism>
<evidence type="ECO:0000256" key="7">
    <source>
        <dbReference type="ARBA" id="ARBA00022692"/>
    </source>
</evidence>
<feature type="transmembrane region" description="Helical" evidence="15">
    <location>
        <begin position="217"/>
        <end position="234"/>
    </location>
</feature>
<evidence type="ECO:0000256" key="11">
    <source>
        <dbReference type="ARBA" id="ARBA00022989"/>
    </source>
</evidence>
<dbReference type="GO" id="GO:0005524">
    <property type="term" value="F:ATP binding"/>
    <property type="evidence" value="ECO:0007669"/>
    <property type="project" value="UniProtKB-KW"/>
</dbReference>
<proteinExistence type="predicted"/>
<keyword evidence="13 15" id="KW-0472">Membrane</keyword>
<feature type="domain" description="Response regulatory" evidence="17">
    <location>
        <begin position="738"/>
        <end position="854"/>
    </location>
</feature>
<evidence type="ECO:0000256" key="4">
    <source>
        <dbReference type="ARBA" id="ARBA00022475"/>
    </source>
</evidence>
<evidence type="ECO:0000313" key="20">
    <source>
        <dbReference type="EMBL" id="HED09363.1"/>
    </source>
</evidence>
<keyword evidence="11 15" id="KW-1133">Transmembrane helix</keyword>
<keyword evidence="7 15" id="KW-0812">Transmembrane</keyword>
<dbReference type="Pfam" id="PF00072">
    <property type="entry name" value="Response_reg"/>
    <property type="match status" value="1"/>
</dbReference>
<evidence type="ECO:0000259" key="19">
    <source>
        <dbReference type="PROSITE" id="PS50113"/>
    </source>
</evidence>
<keyword evidence="9" id="KW-0418">Kinase</keyword>
<dbReference type="EC" id="2.7.13.3" evidence="3"/>
<feature type="transmembrane region" description="Helical" evidence="15">
    <location>
        <begin position="124"/>
        <end position="145"/>
    </location>
</feature>
<dbReference type="Gene3D" id="1.10.287.130">
    <property type="match status" value="1"/>
</dbReference>
<dbReference type="PRINTS" id="PR00344">
    <property type="entry name" value="BCTRLSENSOR"/>
</dbReference>
<dbReference type="Gene3D" id="3.40.50.2300">
    <property type="match status" value="1"/>
</dbReference>
<dbReference type="InterPro" id="IPR003661">
    <property type="entry name" value="HisK_dim/P_dom"/>
</dbReference>
<dbReference type="InterPro" id="IPR000014">
    <property type="entry name" value="PAS"/>
</dbReference>
<accession>A0A7V1LK17</accession>
<dbReference type="PROSITE" id="PS50109">
    <property type="entry name" value="HIS_KIN"/>
    <property type="match status" value="1"/>
</dbReference>
<dbReference type="PANTHER" id="PTHR43065:SF42">
    <property type="entry name" value="TWO-COMPONENT SENSOR PPRA"/>
    <property type="match status" value="1"/>
</dbReference>
<dbReference type="InterPro" id="IPR036097">
    <property type="entry name" value="HisK_dim/P_sf"/>
</dbReference>
<evidence type="ECO:0000256" key="13">
    <source>
        <dbReference type="ARBA" id="ARBA00023136"/>
    </source>
</evidence>
<keyword evidence="4" id="KW-1003">Cell membrane</keyword>
<evidence type="ECO:0000256" key="9">
    <source>
        <dbReference type="ARBA" id="ARBA00022777"/>
    </source>
</evidence>
<keyword evidence="12" id="KW-0902">Two-component regulatory system</keyword>
<feature type="transmembrane region" description="Helical" evidence="15">
    <location>
        <begin position="157"/>
        <end position="179"/>
    </location>
</feature>
<comment type="catalytic activity">
    <reaction evidence="1">
        <text>ATP + protein L-histidine = ADP + protein N-phospho-L-histidine.</text>
        <dbReference type="EC" id="2.7.13.3"/>
    </reaction>
</comment>
<evidence type="ECO:0000256" key="12">
    <source>
        <dbReference type="ARBA" id="ARBA00023012"/>
    </source>
</evidence>
<dbReference type="CDD" id="cd00082">
    <property type="entry name" value="HisKA"/>
    <property type="match status" value="1"/>
</dbReference>
<feature type="modified residue" description="4-aspartylphosphate" evidence="14">
    <location>
        <position position="789"/>
    </location>
</feature>
<dbReference type="EMBL" id="DRLD01000044">
    <property type="protein sequence ID" value="HED09363.1"/>
    <property type="molecule type" value="Genomic_DNA"/>
</dbReference>
<evidence type="ECO:0000256" key="3">
    <source>
        <dbReference type="ARBA" id="ARBA00012438"/>
    </source>
</evidence>
<dbReference type="InterPro" id="IPR005467">
    <property type="entry name" value="His_kinase_dom"/>
</dbReference>
<dbReference type="Proteomes" id="UP000886005">
    <property type="component" value="Unassembled WGS sequence"/>
</dbReference>
<sequence>MRHGLISLKDIAVNLGLILLNTGITYVGLFFTYAEFSQTAVWLPTGLLFTAYLLYKKQVVPALILAPLIATLLFSPLQGPDLYVKAFGSALITLCSVLLGSFLFNKYVDRFDFYHSVSLTFKFIASMMAVAAVSALLGILILLFSLPVNLYSGGILFFKWFFGDLLGLLYLTPLIFSLWRNYRIDYSLGGFLEIFSLFFLVVIFISLVFGPGVETELLRALPFLVLPVLMWIAFRFTEREAIMAAALIAITATWSGTNGYGPFSFPNSDLALIILQIYLSVVTVVALVTTAAVQERRFIQEKMRIVSDNLEKRVAKRTSELATLNKELLIEVNNRKKIEKALKENEDRLSFILDNVTDAIFTLNDKGHFLYQSPSVHTLFAMGRKEINRKSFIDCLSVESQAGVREKLTQVIRGGREVARLEYTLPGEDGAILWHATTLTREINQEGSIVLIGVAKDITRQKLAEEERHKLEEQIRNAAKLESLGILAGGIAHDFNNLLTAIMGNCGLAKMQVPQTSKTNNHLVKIEKASLKAAELCQQLLAYSGKGKFVVQAINLNDVIREMMHLLSVSISKKVKIRLEFNESLPYIKADVAQMQQVIMNVITNASEAIGDRTGTIVVKTDVIELDREGLNQYYMGEMLDPGRYIMIEVTDTGEGMSAETIEKIFDPFFTTKFTGRGLGLAAVLGILRSHEASVKIISAPGKGTTFAFIFPPHKLSATQNAGEKSSAEEEIWYGKGTVLLVDDDDSIREVSRQTLEQAGLQVITAENGEEAVQIYQARKKDIKLVLMDMTMPNLNGREAFVKMRNIDKNVKVILSSGYSEQEATERIHETGLLGFLQKPYKPQDLLNKIKKIIQD</sequence>
<dbReference type="SMART" id="SM00091">
    <property type="entry name" value="PAS"/>
    <property type="match status" value="1"/>
</dbReference>
<dbReference type="InterPro" id="IPR007895">
    <property type="entry name" value="MASE1"/>
</dbReference>
<evidence type="ECO:0000256" key="14">
    <source>
        <dbReference type="PROSITE-ProRule" id="PRU00169"/>
    </source>
</evidence>
<evidence type="ECO:0000256" key="15">
    <source>
        <dbReference type="SAM" id="Phobius"/>
    </source>
</evidence>
<dbReference type="SMART" id="SM00448">
    <property type="entry name" value="REC"/>
    <property type="match status" value="1"/>
</dbReference>
<feature type="transmembrane region" description="Helical" evidence="15">
    <location>
        <begin position="60"/>
        <end position="77"/>
    </location>
</feature>
<dbReference type="SUPFAM" id="SSF55785">
    <property type="entry name" value="PYP-like sensor domain (PAS domain)"/>
    <property type="match status" value="1"/>
</dbReference>
<dbReference type="PROSITE" id="PS50112">
    <property type="entry name" value="PAS"/>
    <property type="match status" value="1"/>
</dbReference>
<feature type="domain" description="Histidine kinase" evidence="16">
    <location>
        <begin position="490"/>
        <end position="715"/>
    </location>
</feature>
<dbReference type="AlphaFoldDB" id="A0A7V1LK17"/>
<feature type="transmembrane region" description="Helical" evidence="15">
    <location>
        <begin position="12"/>
        <end position="33"/>
    </location>
</feature>
<evidence type="ECO:0000256" key="1">
    <source>
        <dbReference type="ARBA" id="ARBA00000085"/>
    </source>
</evidence>
<dbReference type="GO" id="GO:0005886">
    <property type="term" value="C:plasma membrane"/>
    <property type="evidence" value="ECO:0007669"/>
    <property type="project" value="UniProtKB-SubCell"/>
</dbReference>
<keyword evidence="6" id="KW-0808">Transferase</keyword>
<dbReference type="SMART" id="SM00387">
    <property type="entry name" value="HATPase_c"/>
    <property type="match status" value="1"/>
</dbReference>
<dbReference type="InterPro" id="IPR001789">
    <property type="entry name" value="Sig_transdc_resp-reg_receiver"/>
</dbReference>
<feature type="transmembrane region" description="Helical" evidence="15">
    <location>
        <begin position="83"/>
        <end position="104"/>
    </location>
</feature>
<dbReference type="InterPro" id="IPR003594">
    <property type="entry name" value="HATPase_dom"/>
</dbReference>
<feature type="domain" description="PAC" evidence="19">
    <location>
        <begin position="419"/>
        <end position="470"/>
    </location>
</feature>
<dbReference type="InterPro" id="IPR000700">
    <property type="entry name" value="PAS-assoc_C"/>
</dbReference>
<comment type="subcellular location">
    <subcellularLocation>
        <location evidence="2">Cell membrane</location>
        <topology evidence="2">Multi-pass membrane protein</topology>
    </subcellularLocation>
</comment>
<dbReference type="GO" id="GO:0006355">
    <property type="term" value="P:regulation of DNA-templated transcription"/>
    <property type="evidence" value="ECO:0007669"/>
    <property type="project" value="InterPro"/>
</dbReference>
<keyword evidence="5 14" id="KW-0597">Phosphoprotein</keyword>
<evidence type="ECO:0000259" key="16">
    <source>
        <dbReference type="PROSITE" id="PS50109"/>
    </source>
</evidence>
<evidence type="ECO:0000259" key="18">
    <source>
        <dbReference type="PROSITE" id="PS50112"/>
    </source>
</evidence>
<evidence type="ECO:0000256" key="5">
    <source>
        <dbReference type="ARBA" id="ARBA00022553"/>
    </source>
</evidence>
<evidence type="ECO:0000256" key="6">
    <source>
        <dbReference type="ARBA" id="ARBA00022679"/>
    </source>
</evidence>
<dbReference type="Pfam" id="PF05231">
    <property type="entry name" value="MASE1"/>
    <property type="match status" value="1"/>
</dbReference>
<dbReference type="InterPro" id="IPR036890">
    <property type="entry name" value="HATPase_C_sf"/>
</dbReference>
<keyword evidence="8" id="KW-0547">Nucleotide-binding</keyword>
<gene>
    <name evidence="20" type="ORF">ENJ10_01620</name>
</gene>
<dbReference type="InterPro" id="IPR013767">
    <property type="entry name" value="PAS_fold"/>
</dbReference>
<comment type="caution">
    <text evidence="20">The sequence shown here is derived from an EMBL/GenBank/DDBJ whole genome shotgun (WGS) entry which is preliminary data.</text>
</comment>
<dbReference type="InterPro" id="IPR004358">
    <property type="entry name" value="Sig_transdc_His_kin-like_C"/>
</dbReference>
<dbReference type="Gene3D" id="3.30.565.10">
    <property type="entry name" value="Histidine kinase-like ATPase, C-terminal domain"/>
    <property type="match status" value="1"/>
</dbReference>
<dbReference type="InterPro" id="IPR011006">
    <property type="entry name" value="CheY-like_superfamily"/>
</dbReference>
<evidence type="ECO:0000256" key="10">
    <source>
        <dbReference type="ARBA" id="ARBA00022840"/>
    </source>
</evidence>
<name>A0A7V1LK17_CALAY</name>
<dbReference type="InterPro" id="IPR035965">
    <property type="entry name" value="PAS-like_dom_sf"/>
</dbReference>
<feature type="transmembrane region" description="Helical" evidence="15">
    <location>
        <begin position="191"/>
        <end position="211"/>
    </location>
</feature>
<dbReference type="SUPFAM" id="SSF55874">
    <property type="entry name" value="ATPase domain of HSP90 chaperone/DNA topoisomerase II/histidine kinase"/>
    <property type="match status" value="1"/>
</dbReference>
<keyword evidence="10" id="KW-0067">ATP-binding</keyword>
<dbReference type="Gene3D" id="3.30.450.20">
    <property type="entry name" value="PAS domain"/>
    <property type="match status" value="1"/>
</dbReference>
<reference evidence="20" key="1">
    <citation type="journal article" date="2020" name="mSystems">
        <title>Genome- and Community-Level Interaction Insights into Carbon Utilization and Element Cycling Functions of Hydrothermarchaeota in Hydrothermal Sediment.</title>
        <authorList>
            <person name="Zhou Z."/>
            <person name="Liu Y."/>
            <person name="Xu W."/>
            <person name="Pan J."/>
            <person name="Luo Z.H."/>
            <person name="Li M."/>
        </authorList>
    </citation>
    <scope>NUCLEOTIDE SEQUENCE [LARGE SCALE GENOMIC DNA]</scope>
    <source>
        <strain evidence="20">HyVt-456</strain>
    </source>
</reference>
<dbReference type="GO" id="GO:0000155">
    <property type="term" value="F:phosphorelay sensor kinase activity"/>
    <property type="evidence" value="ECO:0007669"/>
    <property type="project" value="InterPro"/>
</dbReference>
<dbReference type="NCBIfam" id="TIGR00229">
    <property type="entry name" value="sensory_box"/>
    <property type="match status" value="1"/>
</dbReference>
<protein>
    <recommendedName>
        <fullName evidence="3">histidine kinase</fullName>
        <ecNumber evidence="3">2.7.13.3</ecNumber>
    </recommendedName>
</protein>
<dbReference type="PANTHER" id="PTHR43065">
    <property type="entry name" value="SENSOR HISTIDINE KINASE"/>
    <property type="match status" value="1"/>
</dbReference>
<dbReference type="PROSITE" id="PS50113">
    <property type="entry name" value="PAC"/>
    <property type="match status" value="1"/>
</dbReference>
<dbReference type="SUPFAM" id="SSF47384">
    <property type="entry name" value="Homodimeric domain of signal transducing histidine kinase"/>
    <property type="match status" value="1"/>
</dbReference>
<evidence type="ECO:0000256" key="2">
    <source>
        <dbReference type="ARBA" id="ARBA00004651"/>
    </source>
</evidence>
<feature type="domain" description="PAS" evidence="18">
    <location>
        <begin position="345"/>
        <end position="415"/>
    </location>
</feature>
<evidence type="ECO:0000256" key="8">
    <source>
        <dbReference type="ARBA" id="ARBA00022741"/>
    </source>
</evidence>
<feature type="transmembrane region" description="Helical" evidence="15">
    <location>
        <begin position="273"/>
        <end position="293"/>
    </location>
</feature>